<reference evidence="6 7" key="1">
    <citation type="submission" date="2015-02" db="EMBL/GenBank/DDBJ databases">
        <title>Genome Sequence of Jannaschia aquimarina DSM28248, a member of the Roseobacter clade.</title>
        <authorList>
            <person name="Voget S."/>
            <person name="Daniel R."/>
        </authorList>
    </citation>
    <scope>NUCLEOTIDE SEQUENCE [LARGE SCALE GENOMIC DNA]</scope>
    <source>
        <strain evidence="6 7">GSW-M26</strain>
    </source>
</reference>
<dbReference type="InterPro" id="IPR005467">
    <property type="entry name" value="His_kinase_dom"/>
</dbReference>
<comment type="caution">
    <text evidence="6">The sequence shown here is derived from an EMBL/GenBank/DDBJ whole genome shotgun (WGS) entry which is preliminary data.</text>
</comment>
<dbReference type="Gene3D" id="1.20.120.160">
    <property type="entry name" value="HPT domain"/>
    <property type="match status" value="1"/>
</dbReference>
<evidence type="ECO:0000256" key="1">
    <source>
        <dbReference type="ARBA" id="ARBA00022553"/>
    </source>
</evidence>
<dbReference type="GO" id="GO:0000155">
    <property type="term" value="F:phosphorelay sensor kinase activity"/>
    <property type="evidence" value="ECO:0007669"/>
    <property type="project" value="TreeGrafter"/>
</dbReference>
<proteinExistence type="predicted"/>
<dbReference type="PROSITE" id="PS50110">
    <property type="entry name" value="RESPONSE_REGULATORY"/>
    <property type="match status" value="1"/>
</dbReference>
<dbReference type="Proteomes" id="UP000032232">
    <property type="component" value="Unassembled WGS sequence"/>
</dbReference>
<dbReference type="InterPro" id="IPR036641">
    <property type="entry name" value="HPT_dom_sf"/>
</dbReference>
<dbReference type="PROSITE" id="PS50109">
    <property type="entry name" value="HIS_KIN"/>
    <property type="match status" value="1"/>
</dbReference>
<dbReference type="SMART" id="SM00387">
    <property type="entry name" value="HATPase_c"/>
    <property type="match status" value="1"/>
</dbReference>
<dbReference type="Gene3D" id="3.40.50.2300">
    <property type="match status" value="1"/>
</dbReference>
<dbReference type="SUPFAM" id="SSF55874">
    <property type="entry name" value="ATPase domain of HSP90 chaperone/DNA topoisomerase II/histidine kinase"/>
    <property type="match status" value="1"/>
</dbReference>
<keyword evidence="1 2" id="KW-0597">Phosphoprotein</keyword>
<protein>
    <submittedName>
        <fullName evidence="6">ArcB protein</fullName>
        <ecNumber evidence="6">2.7.13.3</ecNumber>
    </submittedName>
</protein>
<evidence type="ECO:0000256" key="3">
    <source>
        <dbReference type="SAM" id="Coils"/>
    </source>
</evidence>
<accession>A0A0D1EGG0</accession>
<evidence type="ECO:0000259" key="4">
    <source>
        <dbReference type="PROSITE" id="PS50109"/>
    </source>
</evidence>
<gene>
    <name evidence="6" type="primary">arcB</name>
    <name evidence="6" type="ORF">jaqu_22810</name>
</gene>
<dbReference type="InterPro" id="IPR001789">
    <property type="entry name" value="Sig_transdc_resp-reg_receiver"/>
</dbReference>
<evidence type="ECO:0000259" key="5">
    <source>
        <dbReference type="PROSITE" id="PS50110"/>
    </source>
</evidence>
<feature type="modified residue" description="4-aspartylphosphate" evidence="2">
    <location>
        <position position="289"/>
    </location>
</feature>
<dbReference type="EC" id="2.7.13.3" evidence="6"/>
<dbReference type="EMBL" id="JYFE01000041">
    <property type="protein sequence ID" value="KIT16011.1"/>
    <property type="molecule type" value="Genomic_DNA"/>
</dbReference>
<feature type="domain" description="Response regulatory" evidence="5">
    <location>
        <begin position="240"/>
        <end position="359"/>
    </location>
</feature>
<dbReference type="CDD" id="cd17546">
    <property type="entry name" value="REC_hyHK_CKI1_RcsC-like"/>
    <property type="match status" value="1"/>
</dbReference>
<keyword evidence="7" id="KW-1185">Reference proteome</keyword>
<keyword evidence="6" id="KW-0808">Transferase</keyword>
<evidence type="ECO:0000313" key="6">
    <source>
        <dbReference type="EMBL" id="KIT16011.1"/>
    </source>
</evidence>
<dbReference type="OrthoDB" id="7873557at2"/>
<sequence length="485" mass="51295">MNDPADEASDLPDHRVLLGHDLRAAAADVVGGLRLLEQEVLTSAARAQLERVQAASDLMVRLMDELLDDTASLPGDTSVVDLRRLLDRTMRHWRGAAAPLGVTVDLDIDDGVTRLWRVEALPLRRILANVLGNALRHARSRVTLTLEQRNGGAALLIIDDGPGFPPELPLLFEPAQTGPGSHGTGMGLHIATEHAGRIGATITARNVAEGGAEVSLHLPAELQVADPPPSEEIPDLSGWKVLIVDDSATVQTLLAGMLSRMGAECDIATDGVAALNWLARARFDLALIDVEMPLLGGREVIRAERLRQARGVAPPMPMIAMTAHRDPAIQADIVEEGADGILTKPLPDLETFGRAISGLLADAPRAADWQPEAAPVLSAAILADLLASAGPSAAPEMLERMKEDLANVEKTLENALAQGDLAEARFQTHILLSLTGALGALPTQTLAQKLSELLNTGDTDAVRIVGRACLGRLGELRAELASATG</sequence>
<feature type="domain" description="Histidine kinase" evidence="4">
    <location>
        <begin position="17"/>
        <end position="222"/>
    </location>
</feature>
<dbReference type="SUPFAM" id="SSF52172">
    <property type="entry name" value="CheY-like"/>
    <property type="match status" value="1"/>
</dbReference>
<name>A0A0D1EGG0_9RHOB</name>
<dbReference type="AlphaFoldDB" id="A0A0D1EGG0"/>
<dbReference type="Gene3D" id="3.30.565.10">
    <property type="entry name" value="Histidine kinase-like ATPase, C-terminal domain"/>
    <property type="match status" value="1"/>
</dbReference>
<dbReference type="STRING" id="935700.jaqu_22810"/>
<evidence type="ECO:0000313" key="7">
    <source>
        <dbReference type="Proteomes" id="UP000032232"/>
    </source>
</evidence>
<dbReference type="RefSeq" id="WP_043919067.1">
    <property type="nucleotide sequence ID" value="NZ_FZPF01000004.1"/>
</dbReference>
<feature type="coiled-coil region" evidence="3">
    <location>
        <begin position="398"/>
        <end position="425"/>
    </location>
</feature>
<organism evidence="6 7">
    <name type="scientific">Jannaschia aquimarina</name>
    <dbReference type="NCBI Taxonomy" id="935700"/>
    <lineage>
        <taxon>Bacteria</taxon>
        <taxon>Pseudomonadati</taxon>
        <taxon>Pseudomonadota</taxon>
        <taxon>Alphaproteobacteria</taxon>
        <taxon>Rhodobacterales</taxon>
        <taxon>Roseobacteraceae</taxon>
        <taxon>Jannaschia</taxon>
    </lineage>
</organism>
<dbReference type="InterPro" id="IPR011006">
    <property type="entry name" value="CheY-like_superfamily"/>
</dbReference>
<dbReference type="Pfam" id="PF02518">
    <property type="entry name" value="HATPase_c"/>
    <property type="match status" value="1"/>
</dbReference>
<evidence type="ECO:0000256" key="2">
    <source>
        <dbReference type="PROSITE-ProRule" id="PRU00169"/>
    </source>
</evidence>
<dbReference type="PANTHER" id="PTHR43547">
    <property type="entry name" value="TWO-COMPONENT HISTIDINE KINASE"/>
    <property type="match status" value="1"/>
</dbReference>
<dbReference type="PANTHER" id="PTHR43547:SF2">
    <property type="entry name" value="HYBRID SIGNAL TRANSDUCTION HISTIDINE KINASE C"/>
    <property type="match status" value="1"/>
</dbReference>
<dbReference type="PATRIC" id="fig|935700.4.peg.2347"/>
<dbReference type="InterPro" id="IPR036890">
    <property type="entry name" value="HATPase_C_sf"/>
</dbReference>
<dbReference type="SMART" id="SM00448">
    <property type="entry name" value="REC"/>
    <property type="match status" value="1"/>
</dbReference>
<dbReference type="InterPro" id="IPR003594">
    <property type="entry name" value="HATPase_dom"/>
</dbReference>
<dbReference type="SUPFAM" id="SSF47226">
    <property type="entry name" value="Histidine-containing phosphotransfer domain, HPT domain"/>
    <property type="match status" value="1"/>
</dbReference>
<keyword evidence="3" id="KW-0175">Coiled coil</keyword>
<dbReference type="Pfam" id="PF00072">
    <property type="entry name" value="Response_reg"/>
    <property type="match status" value="1"/>
</dbReference>